<keyword evidence="1" id="KW-1133">Transmembrane helix</keyword>
<evidence type="ECO:0000256" key="1">
    <source>
        <dbReference type="SAM" id="Phobius"/>
    </source>
</evidence>
<keyword evidence="1" id="KW-0472">Membrane</keyword>
<protein>
    <submittedName>
        <fullName evidence="2">Unannotated protein</fullName>
    </submittedName>
</protein>
<dbReference type="EMBL" id="CAEZVG010000068">
    <property type="protein sequence ID" value="CAB4628799.1"/>
    <property type="molecule type" value="Genomic_DNA"/>
</dbReference>
<reference evidence="2" key="1">
    <citation type="submission" date="2020-05" db="EMBL/GenBank/DDBJ databases">
        <authorList>
            <person name="Chiriac C."/>
            <person name="Salcher M."/>
            <person name="Ghai R."/>
            <person name="Kavagutti S V."/>
        </authorList>
    </citation>
    <scope>NUCLEOTIDE SEQUENCE</scope>
</reference>
<sequence length="192" mass="20645">MSRPGLRRFFGETPLWKALSSSRGSISVLTLGLFGIVLLTALILTNISAIYIAKRTLSLATEAAVQQGVKNLDMQAYYTGENNLSRAALTLLGLGESDPGIPIDCSAGSRDAEMVINSWSHRDSDSYSSNLSSIQISTITCDGFQMEISTVASVAIPIPIPFINLEEIRIQSRASAIPERADSNNYMGLDIG</sequence>
<evidence type="ECO:0000313" key="2">
    <source>
        <dbReference type="EMBL" id="CAB4628799.1"/>
    </source>
</evidence>
<proteinExistence type="predicted"/>
<dbReference type="AlphaFoldDB" id="A0A6J6IXS2"/>
<feature type="transmembrane region" description="Helical" evidence="1">
    <location>
        <begin position="26"/>
        <end position="52"/>
    </location>
</feature>
<keyword evidence="1" id="KW-0812">Transmembrane</keyword>
<accession>A0A6J6IXS2</accession>
<organism evidence="2">
    <name type="scientific">freshwater metagenome</name>
    <dbReference type="NCBI Taxonomy" id="449393"/>
    <lineage>
        <taxon>unclassified sequences</taxon>
        <taxon>metagenomes</taxon>
        <taxon>ecological metagenomes</taxon>
    </lineage>
</organism>
<gene>
    <name evidence="2" type="ORF">UFOPK1946_01001</name>
</gene>
<name>A0A6J6IXS2_9ZZZZ</name>